<dbReference type="InterPro" id="IPR046579">
    <property type="entry name" value="DUF6639"/>
</dbReference>
<gene>
    <name evidence="1" type="ORF">DV711_05330</name>
</gene>
<protein>
    <submittedName>
        <fullName evidence="1">Uncharacterized protein</fullName>
    </submittedName>
</protein>
<dbReference type="RefSeq" id="WP_114694587.1">
    <property type="nucleotide sequence ID" value="NZ_QQOH01000001.1"/>
</dbReference>
<dbReference type="Pfam" id="PF20344">
    <property type="entry name" value="DUF6639"/>
    <property type="match status" value="1"/>
</dbReference>
<reference evidence="1 2" key="1">
    <citation type="submission" date="2018-07" db="EMBL/GenBank/DDBJ databases">
        <title>Motiliproteus coralliicola sp. nov., a bacterium isolated from Coral.</title>
        <authorList>
            <person name="Wang G."/>
        </authorList>
    </citation>
    <scope>NUCLEOTIDE SEQUENCE [LARGE SCALE GENOMIC DNA]</scope>
    <source>
        <strain evidence="1 2">C34</strain>
    </source>
</reference>
<sequence>MDIQSRRIRDCLIVGLMVGGLFGSLVGTSAASAQDAVDSCPDGRIQLLSAVSDRDKSLICVAALQSLQFLQRLNLPFDGTIRIEVVEQPMAYLGHALYGSYDARQDLIRVMSSAAISAQQPDALIYHQPFESGLYRSVVAHEVAHAVVKRHAPELNRTAQEYLAHATQLAVLPQVLRQRIIQQADVQPWQRDDVISDIYMAMALTKFAVKCYLHLSRHPQPTILVQQLLSSKWRYIVVM</sequence>
<evidence type="ECO:0000313" key="1">
    <source>
        <dbReference type="EMBL" id="RDE24993.1"/>
    </source>
</evidence>
<organism evidence="1 2">
    <name type="scientific">Motiliproteus coralliicola</name>
    <dbReference type="NCBI Taxonomy" id="2283196"/>
    <lineage>
        <taxon>Bacteria</taxon>
        <taxon>Pseudomonadati</taxon>
        <taxon>Pseudomonadota</taxon>
        <taxon>Gammaproteobacteria</taxon>
        <taxon>Oceanospirillales</taxon>
        <taxon>Oceanospirillaceae</taxon>
        <taxon>Motiliproteus</taxon>
    </lineage>
</organism>
<keyword evidence="2" id="KW-1185">Reference proteome</keyword>
<dbReference type="Proteomes" id="UP000253769">
    <property type="component" value="Unassembled WGS sequence"/>
</dbReference>
<evidence type="ECO:0000313" key="2">
    <source>
        <dbReference type="Proteomes" id="UP000253769"/>
    </source>
</evidence>
<dbReference type="EMBL" id="QQOH01000001">
    <property type="protein sequence ID" value="RDE24993.1"/>
    <property type="molecule type" value="Genomic_DNA"/>
</dbReference>
<comment type="caution">
    <text evidence="1">The sequence shown here is derived from an EMBL/GenBank/DDBJ whole genome shotgun (WGS) entry which is preliminary data.</text>
</comment>
<dbReference type="AlphaFoldDB" id="A0A369WV41"/>
<name>A0A369WV41_9GAMM</name>
<accession>A0A369WV41</accession>
<dbReference type="OrthoDB" id="6087173at2"/>
<proteinExistence type="predicted"/>